<reference evidence="1" key="2">
    <citation type="submission" date="2021-04" db="EMBL/GenBank/DDBJ databases">
        <authorList>
            <person name="Gilroy R."/>
        </authorList>
    </citation>
    <scope>NUCLEOTIDE SEQUENCE</scope>
    <source>
        <strain evidence="1">CHK192-9172</strain>
    </source>
</reference>
<reference evidence="1" key="1">
    <citation type="journal article" date="2021" name="PeerJ">
        <title>Extensive microbial diversity within the chicken gut microbiome revealed by metagenomics and culture.</title>
        <authorList>
            <person name="Gilroy R."/>
            <person name="Ravi A."/>
            <person name="Getino M."/>
            <person name="Pursley I."/>
            <person name="Horton D.L."/>
            <person name="Alikhan N.F."/>
            <person name="Baker D."/>
            <person name="Gharbi K."/>
            <person name="Hall N."/>
            <person name="Watson M."/>
            <person name="Adriaenssens E.M."/>
            <person name="Foster-Nyarko E."/>
            <person name="Jarju S."/>
            <person name="Secka A."/>
            <person name="Antonio M."/>
            <person name="Oren A."/>
            <person name="Chaudhuri R.R."/>
            <person name="La Ragione R."/>
            <person name="Hildebrand F."/>
            <person name="Pallen M.J."/>
        </authorList>
    </citation>
    <scope>NUCLEOTIDE SEQUENCE</scope>
    <source>
        <strain evidence="1">CHK192-9172</strain>
    </source>
</reference>
<evidence type="ECO:0000313" key="2">
    <source>
        <dbReference type="Proteomes" id="UP000824024"/>
    </source>
</evidence>
<organism evidence="1 2">
    <name type="scientific">Candidatus Eubacterium avistercoris</name>
    <dbReference type="NCBI Taxonomy" id="2838567"/>
    <lineage>
        <taxon>Bacteria</taxon>
        <taxon>Bacillati</taxon>
        <taxon>Bacillota</taxon>
        <taxon>Clostridia</taxon>
        <taxon>Eubacteriales</taxon>
        <taxon>Eubacteriaceae</taxon>
        <taxon>Eubacterium</taxon>
    </lineage>
</organism>
<accession>A0A9D2D255</accession>
<dbReference type="Proteomes" id="UP000824024">
    <property type="component" value="Unassembled WGS sequence"/>
</dbReference>
<dbReference type="AlphaFoldDB" id="A0A9D2D255"/>
<gene>
    <name evidence="1" type="ORF">IAA08_04220</name>
</gene>
<sequence>MGLKNFQSHGCFLHLRYPKAQHGQEWISFFAGCVTVQVGAEKRSITDRKEVFF</sequence>
<name>A0A9D2D255_9FIRM</name>
<protein>
    <submittedName>
        <fullName evidence="1">Uncharacterized protein</fullName>
    </submittedName>
</protein>
<evidence type="ECO:0000313" key="1">
    <source>
        <dbReference type="EMBL" id="HIZ07124.1"/>
    </source>
</evidence>
<dbReference type="EMBL" id="DXCH01000120">
    <property type="protein sequence ID" value="HIZ07124.1"/>
    <property type="molecule type" value="Genomic_DNA"/>
</dbReference>
<comment type="caution">
    <text evidence="1">The sequence shown here is derived from an EMBL/GenBank/DDBJ whole genome shotgun (WGS) entry which is preliminary data.</text>
</comment>
<proteinExistence type="predicted"/>